<evidence type="ECO:0000313" key="3">
    <source>
        <dbReference type="Proteomes" id="UP001194273"/>
    </source>
</evidence>
<evidence type="ECO:0000256" key="1">
    <source>
        <dbReference type="SAM" id="Phobius"/>
    </source>
</evidence>
<evidence type="ECO:0000313" key="2">
    <source>
        <dbReference type="EMBL" id="MBE5024251.1"/>
    </source>
</evidence>
<gene>
    <name evidence="2" type="ORF">INF26_05210</name>
</gene>
<dbReference type="EMBL" id="JADCJZ010000002">
    <property type="protein sequence ID" value="MBE5024251.1"/>
    <property type="molecule type" value="Genomic_DNA"/>
</dbReference>
<keyword evidence="1" id="KW-0812">Transmembrane</keyword>
<comment type="caution">
    <text evidence="2">The sequence shown here is derived from an EMBL/GenBank/DDBJ whole genome shotgun (WGS) entry which is preliminary data.</text>
</comment>
<keyword evidence="1" id="KW-1133">Transmembrane helix</keyword>
<sequence length="148" mass="15650">MGASKETPELVFRGRVGAWYQVVCVAVAVVVAILALQTTLPVLVPILALVVGAAFLVPPALRNRVELYADHLEVFFGWNHVVIPYAHVSGVVQLTGGASQFTGHNCAASTDGLFIEAPEDGDAAVCVTDNDALAAELRRRAGLDASRR</sequence>
<keyword evidence="3" id="KW-1185">Reference proteome</keyword>
<dbReference type="Proteomes" id="UP001194273">
    <property type="component" value="Unassembled WGS sequence"/>
</dbReference>
<dbReference type="RefSeq" id="WP_193529674.1">
    <property type="nucleotide sequence ID" value="NZ_JADCJZ010000002.1"/>
</dbReference>
<keyword evidence="1" id="KW-0472">Membrane</keyword>
<organism evidence="2 3">
    <name type="scientific">Thermophilibacter gallinarum</name>
    <dbReference type="NCBI Taxonomy" id="2779357"/>
    <lineage>
        <taxon>Bacteria</taxon>
        <taxon>Bacillati</taxon>
        <taxon>Actinomycetota</taxon>
        <taxon>Coriobacteriia</taxon>
        <taxon>Coriobacteriales</taxon>
        <taxon>Atopobiaceae</taxon>
        <taxon>Thermophilibacter</taxon>
    </lineage>
</organism>
<accession>A0ABR9QT41</accession>
<reference evidence="2 3" key="1">
    <citation type="submission" date="2020-10" db="EMBL/GenBank/DDBJ databases">
        <title>ChiBAC.</title>
        <authorList>
            <person name="Zenner C."/>
            <person name="Hitch T.C.A."/>
            <person name="Clavel T."/>
        </authorList>
    </citation>
    <scope>NUCLEOTIDE SEQUENCE [LARGE SCALE GENOMIC DNA]</scope>
    <source>
        <strain evidence="2 3">DSM 107455</strain>
    </source>
</reference>
<feature type="transmembrane region" description="Helical" evidence="1">
    <location>
        <begin position="42"/>
        <end position="61"/>
    </location>
</feature>
<protein>
    <recommendedName>
        <fullName evidence="4">PH domain-containing protein</fullName>
    </recommendedName>
</protein>
<evidence type="ECO:0008006" key="4">
    <source>
        <dbReference type="Google" id="ProtNLM"/>
    </source>
</evidence>
<feature type="transmembrane region" description="Helical" evidence="1">
    <location>
        <begin position="18"/>
        <end position="36"/>
    </location>
</feature>
<proteinExistence type="predicted"/>
<name>A0ABR9QT41_9ACTN</name>